<dbReference type="GO" id="GO:0034338">
    <property type="term" value="F:short-chain carboxylesterase activity"/>
    <property type="evidence" value="ECO:0007669"/>
    <property type="project" value="TreeGrafter"/>
</dbReference>
<feature type="compositionally biased region" description="Basic and acidic residues" evidence="2">
    <location>
        <begin position="784"/>
        <end position="803"/>
    </location>
</feature>
<feature type="compositionally biased region" description="Basic and acidic residues" evidence="2">
    <location>
        <begin position="673"/>
        <end position="688"/>
    </location>
</feature>
<dbReference type="InterPro" id="IPR056652">
    <property type="entry name" value="DUF7750"/>
</dbReference>
<feature type="transmembrane region" description="Helical" evidence="3">
    <location>
        <begin position="1541"/>
        <end position="1564"/>
    </location>
</feature>
<keyword evidence="6" id="KW-1185">Reference proteome</keyword>
<feature type="compositionally biased region" description="Basic and acidic residues" evidence="2">
    <location>
        <begin position="881"/>
        <end position="893"/>
    </location>
</feature>
<feature type="compositionally biased region" description="Low complexity" evidence="2">
    <location>
        <begin position="867"/>
        <end position="876"/>
    </location>
</feature>
<dbReference type="PANTHER" id="PTHR10794:SF92">
    <property type="entry name" value="EMBRYOGENESIS-ASSOCIATED PROTEIN EMB8"/>
    <property type="match status" value="1"/>
</dbReference>
<evidence type="ECO:0000256" key="1">
    <source>
        <dbReference type="ARBA" id="ARBA00010884"/>
    </source>
</evidence>
<accession>A0A103XNL5</accession>
<evidence type="ECO:0000256" key="2">
    <source>
        <dbReference type="SAM" id="MobiDB-lite"/>
    </source>
</evidence>
<protein>
    <recommendedName>
        <fullName evidence="4">DUF7750 domain-containing protein</fullName>
    </recommendedName>
</protein>
<dbReference type="STRING" id="59895.A0A103XNL5"/>
<dbReference type="Pfam" id="PF24930">
    <property type="entry name" value="DUF7750"/>
    <property type="match status" value="1"/>
</dbReference>
<feature type="compositionally biased region" description="Basic and acidic residues" evidence="2">
    <location>
        <begin position="961"/>
        <end position="973"/>
    </location>
</feature>
<feature type="domain" description="DUF7750" evidence="4">
    <location>
        <begin position="581"/>
        <end position="645"/>
    </location>
</feature>
<feature type="transmembrane region" description="Helical" evidence="3">
    <location>
        <begin position="1494"/>
        <end position="1514"/>
    </location>
</feature>
<feature type="compositionally biased region" description="Low complexity" evidence="2">
    <location>
        <begin position="765"/>
        <end position="777"/>
    </location>
</feature>
<dbReference type="Proteomes" id="UP000243975">
    <property type="component" value="Unassembled WGS sequence"/>
</dbReference>
<reference evidence="5 6" key="1">
    <citation type="journal article" date="2016" name="Sci. Rep.">
        <title>The genome sequence of the outbreeding globe artichoke constructed de novo incorporating a phase-aware low-pass sequencing strategy of F1 progeny.</title>
        <authorList>
            <person name="Scaglione D."/>
            <person name="Reyes-Chin-Wo S."/>
            <person name="Acquadro A."/>
            <person name="Froenicke L."/>
            <person name="Portis E."/>
            <person name="Beitel C."/>
            <person name="Tirone M."/>
            <person name="Mauro R."/>
            <person name="Lo Monaco A."/>
            <person name="Mauromicale G."/>
            <person name="Faccioli P."/>
            <person name="Cattivelli L."/>
            <person name="Rieseberg L."/>
            <person name="Michelmore R."/>
            <person name="Lanteri S."/>
        </authorList>
    </citation>
    <scope>NUCLEOTIDE SEQUENCE [LARGE SCALE GENOMIC DNA]</scope>
    <source>
        <strain evidence="5">2C</strain>
    </source>
</reference>
<evidence type="ECO:0000313" key="6">
    <source>
        <dbReference type="Proteomes" id="UP000243975"/>
    </source>
</evidence>
<feature type="transmembrane region" description="Helical" evidence="3">
    <location>
        <begin position="1634"/>
        <end position="1655"/>
    </location>
</feature>
<feature type="transmembrane region" description="Helical" evidence="3">
    <location>
        <begin position="1675"/>
        <end position="1693"/>
    </location>
</feature>
<proteinExistence type="inferred from homology"/>
<dbReference type="PANTHER" id="PTHR10794">
    <property type="entry name" value="ABHYDROLASE DOMAIN-CONTAINING PROTEIN"/>
    <property type="match status" value="1"/>
</dbReference>
<dbReference type="InterPro" id="IPR050960">
    <property type="entry name" value="AB_hydrolase_4_sf"/>
</dbReference>
<feature type="compositionally biased region" description="Basic and acidic residues" evidence="2">
    <location>
        <begin position="811"/>
        <end position="850"/>
    </location>
</feature>
<dbReference type="InterPro" id="IPR029058">
    <property type="entry name" value="AB_hydrolase_fold"/>
</dbReference>
<feature type="compositionally biased region" description="Polar residues" evidence="2">
    <location>
        <begin position="725"/>
        <end position="734"/>
    </location>
</feature>
<feature type="compositionally biased region" description="Basic and acidic residues" evidence="2">
    <location>
        <begin position="1359"/>
        <end position="1376"/>
    </location>
</feature>
<evidence type="ECO:0000313" key="5">
    <source>
        <dbReference type="EMBL" id="KVH94043.1"/>
    </source>
</evidence>
<dbReference type="OMA" id="GYFPVVM"/>
<dbReference type="SUPFAM" id="SSF53474">
    <property type="entry name" value="alpha/beta-Hydrolases"/>
    <property type="match status" value="1"/>
</dbReference>
<feature type="region of interest" description="Disordered" evidence="2">
    <location>
        <begin position="673"/>
        <end position="910"/>
    </location>
</feature>
<feature type="region of interest" description="Disordered" evidence="2">
    <location>
        <begin position="1344"/>
        <end position="1376"/>
    </location>
</feature>
<feature type="compositionally biased region" description="Polar residues" evidence="2">
    <location>
        <begin position="1348"/>
        <end position="1358"/>
    </location>
</feature>
<keyword evidence="3" id="KW-0472">Membrane</keyword>
<feature type="compositionally biased region" description="Low complexity" evidence="2">
    <location>
        <begin position="894"/>
        <end position="910"/>
    </location>
</feature>
<name>A0A103XNL5_CYNCS</name>
<keyword evidence="3" id="KW-0812">Transmembrane</keyword>
<evidence type="ECO:0000256" key="3">
    <source>
        <dbReference type="SAM" id="Phobius"/>
    </source>
</evidence>
<gene>
    <name evidence="5" type="ORF">Ccrd_003900</name>
</gene>
<comment type="caution">
    <text evidence="5">The sequence shown here is derived from an EMBL/GenBank/DDBJ whole genome shotgun (WGS) entry which is preliminary data.</text>
</comment>
<dbReference type="Gramene" id="KVH94043">
    <property type="protein sequence ID" value="KVH94043"/>
    <property type="gene ID" value="Ccrd_003900"/>
</dbReference>
<evidence type="ECO:0000259" key="4">
    <source>
        <dbReference type="Pfam" id="PF24930"/>
    </source>
</evidence>
<feature type="transmembrane region" description="Helical" evidence="3">
    <location>
        <begin position="1460"/>
        <end position="1482"/>
    </location>
</feature>
<keyword evidence="3" id="KW-1133">Transmembrane helix</keyword>
<feature type="region of interest" description="Disordered" evidence="2">
    <location>
        <begin position="961"/>
        <end position="994"/>
    </location>
</feature>
<dbReference type="EMBL" id="LEKV01004577">
    <property type="protein sequence ID" value="KVH94043.1"/>
    <property type="molecule type" value="Genomic_DNA"/>
</dbReference>
<feature type="compositionally biased region" description="Polar residues" evidence="2">
    <location>
        <begin position="978"/>
        <end position="994"/>
    </location>
</feature>
<sequence>MSLKCNLLLGRDIRLCAPQVNIIGTSFHRSRRRPRLRRSAFHQLSLSSYSSQDNLIHSFLSQLNSLDLLAPALGFTTALAILYNSTRTTSSTHLSLEFGDWALFTSPTPFNRFLKSRCSSLLLDYSIEKLVKEDGHLVTSDRGRIQQVEGNDDHLVLEKQQLSYQRLCVNTDDGGVVSLDWPANLTLTHEHGLDTTIFIVPGTSDGSMDENVRSFVYECLKRGCFPIVMNPRGCARSPLTTPRLFTAADSDDIRTTVQFINKARPWTTLMGVGLGYGANMLTKYLAEVGEKTPLTAATCLDNPFDLKGSAASSNRLYVDQNLTCGLIDILQSNKELFQGQSKGFDVERALQARSLRDFEEAISMVVYGFDSIEEFYVNSSSRDVVGDVKIPLLFIQYLTTLNSDGLYQNDAVPSCSIPRGLIMENPFTSLLMCSFPSNDKSTTGTSAVSWCQHLVIEWLTAVELGLLKGRHPLLEDSDVTINPSKRLKLMANNTTHASSKSNNLLNLHQVDALDGNAAYTSKKMMKSDAYAYSNSGFDSQKSKAEDKEVKTDSNGMVTQTNLVETELVKEGDVDVVDGERGKVLQASEVVMNMLDKKLPKALSEEQKNKVLTAVGQGETLMNALKGAVPEDVRGKLTSAVTVILQNQKNNLNGLSSISSIPDVTLGLNTNMQEKSRLKEPNTSEHNKGDASMAEESNGHPSKNVASGGGEEPGDQTLANPGISKDGSQLPSTSHHGGDIPSSAKTSHDELGSNNQSADSSKEKAAQSSSFHDASSSAIPNVSSRAEKSGSSDDQVREQVKLEQEGETTYSDMKEEKDAQQKEEKDAQAKAEKDAQPKEEKEAQQKEEKDAQFSTDQPSNVIPRTEESLLPSASSLENQLMAKDEGENQKKEESSAQPAPSHSSSNSPSFSVSQAFDALTGMDDSTQVAVNSVFSVIEDMITQLEGNSDDETAIGDIEKVEDKVADSGPKKNQTEIESDLQQNGKSNMTTEPNELGNHLQSMSISELTPEEKDKAEVFNNSRDDIPHSIAKLPYRNSLYDHHFQSNVCSSMKNDKLLDSDATTALFLDYVPEVGQWKLSEQSPEGIDINVESTLPTDVECHDDIIEPSYVILEAESDWDPLGEYKKRIKTKEKLEILDDESVVLMQLVKENILNSLKVEVCRRIQATDMEDIAPVLKKELEHVADTISLAVVQDKQLIMSWDGEHLLGPGNLHAEHILDAISSAVQGTRYMKKVIPVGIVVGSSLASLRKNFNIATADSIGSIEVVRDQIGNSQKGYHIQADSTVSDQMPIDKVNQNDNFHSLEDSYEEKDVSSSLGSDTVMVGAVTAALGASALLVHQQDSYSDRLESSTTSSMPFNQKENHQEPGKPEQEMSKSSDHNIVTGLAEKAMSVAGPVVPMKEGEVDQERLVALLADLGQRGGILRLVGKLALLWGGIRGAMSLTGKLISFLHLADRPLFQRILGFLFMVLVLWTPVVVPLLPTLVQNWATHNSSNIAELACIIGLYSSIMILIVLWGKRIRGYEDPLERYGLELTSARQIQNFLCGLIGGVMLVLLIQYTNVLLGFVRLSWPTVPSSTDAVTLLKLYGKVLTFVGQGLVTSIGVALVEELFFRSWLPEEIAADLGYSVRQRFQGSLSVPIGLRAGIMASSFVLKAGGLLTYQPTYPLWASAGDPFQPFNSIVGLAVALLSAIILYPKKPQHTDTGNIKE</sequence>
<organism evidence="5 6">
    <name type="scientific">Cynara cardunculus var. scolymus</name>
    <name type="common">Globe artichoke</name>
    <name type="synonym">Cynara scolymus</name>
    <dbReference type="NCBI Taxonomy" id="59895"/>
    <lineage>
        <taxon>Eukaryota</taxon>
        <taxon>Viridiplantae</taxon>
        <taxon>Streptophyta</taxon>
        <taxon>Embryophyta</taxon>
        <taxon>Tracheophyta</taxon>
        <taxon>Spermatophyta</taxon>
        <taxon>Magnoliopsida</taxon>
        <taxon>eudicotyledons</taxon>
        <taxon>Gunneridae</taxon>
        <taxon>Pentapetalae</taxon>
        <taxon>asterids</taxon>
        <taxon>campanulids</taxon>
        <taxon>Asterales</taxon>
        <taxon>Asteraceae</taxon>
        <taxon>Carduoideae</taxon>
        <taxon>Cardueae</taxon>
        <taxon>Carduinae</taxon>
        <taxon>Cynara</taxon>
    </lineage>
</organism>
<feature type="transmembrane region" description="Helical" evidence="3">
    <location>
        <begin position="1584"/>
        <end position="1605"/>
    </location>
</feature>
<feature type="compositionally biased region" description="Polar residues" evidence="2">
    <location>
        <begin position="852"/>
        <end position="861"/>
    </location>
</feature>
<comment type="similarity">
    <text evidence="1">Belongs to the AB hydrolase superfamily. AB hydrolase 4 family.</text>
</comment>
<dbReference type="GO" id="GO:0047372">
    <property type="term" value="F:monoacylglycerol lipase activity"/>
    <property type="evidence" value="ECO:0007669"/>
    <property type="project" value="TreeGrafter"/>
</dbReference>